<reference evidence="2" key="1">
    <citation type="submission" date="2021-01" db="EMBL/GenBank/DDBJ databases">
        <title>Whole genome shotgun sequence of Actinoplanes rishiriensis NBRC 108556.</title>
        <authorList>
            <person name="Komaki H."/>
            <person name="Tamura T."/>
        </authorList>
    </citation>
    <scope>NUCLEOTIDE SEQUENCE</scope>
    <source>
        <strain evidence="2">NBRC 108556</strain>
    </source>
</reference>
<name>A0A919K6E6_9ACTN</name>
<keyword evidence="3" id="KW-1185">Reference proteome</keyword>
<protein>
    <recommendedName>
        <fullName evidence="1">Rv2525c-like glycoside hydrolase-like domain-containing protein</fullName>
    </recommendedName>
</protein>
<dbReference type="InterPro" id="IPR017853">
    <property type="entry name" value="GH"/>
</dbReference>
<dbReference type="SUPFAM" id="SSF51445">
    <property type="entry name" value="(Trans)glycosidases"/>
    <property type="match status" value="1"/>
</dbReference>
<comment type="caution">
    <text evidence="2">The sequence shown here is derived from an EMBL/GenBank/DDBJ whole genome shotgun (WGS) entry which is preliminary data.</text>
</comment>
<organism evidence="2 3">
    <name type="scientific">Paractinoplanes rishiriensis</name>
    <dbReference type="NCBI Taxonomy" id="1050105"/>
    <lineage>
        <taxon>Bacteria</taxon>
        <taxon>Bacillati</taxon>
        <taxon>Actinomycetota</taxon>
        <taxon>Actinomycetes</taxon>
        <taxon>Micromonosporales</taxon>
        <taxon>Micromonosporaceae</taxon>
        <taxon>Paractinoplanes</taxon>
    </lineage>
</organism>
<dbReference type="InterPro" id="IPR036365">
    <property type="entry name" value="PGBD-like_sf"/>
</dbReference>
<evidence type="ECO:0000313" key="3">
    <source>
        <dbReference type="Proteomes" id="UP000636960"/>
    </source>
</evidence>
<dbReference type="EMBL" id="BOMV01000073">
    <property type="protein sequence ID" value="GIE99544.1"/>
    <property type="molecule type" value="Genomic_DNA"/>
</dbReference>
<evidence type="ECO:0000313" key="2">
    <source>
        <dbReference type="EMBL" id="GIE99544.1"/>
    </source>
</evidence>
<dbReference type="CDD" id="cd06418">
    <property type="entry name" value="GH25_BacA-like"/>
    <property type="match status" value="1"/>
</dbReference>
<gene>
    <name evidence="2" type="ORF">Ari01nite_70090</name>
</gene>
<feature type="domain" description="Rv2525c-like glycoside hydrolase-like" evidence="1">
    <location>
        <begin position="310"/>
        <end position="491"/>
    </location>
</feature>
<dbReference type="AlphaFoldDB" id="A0A919K6E6"/>
<sequence length="781" mass="85440">MVLRAQRWVNSTYGSVAGYNRCAEDGQTGWNTIFSLTRALQHELGITALSDNFGPTTYARLTAYGPVGVGSANMNMRKIAEAALYCKGYNGGVIDGAFDVGATQIGLTSLVRDMGLPLTGAVTDVTPKVFKSLLNMDAFVMTAGGKEPVRVCQQWLNGTYLGRGQFFIGPTDGHFSRAVQVALVYAIQYQLGMTDGQVTGYIGPGTKTGLQTQALVGEGSQDTGARHWVRLFQCALAFNNYGNRWGEGGGTFTADMARIVKVFQRFCMLPETGRGDYQTWMSLLVSTGDPERRGRAIDCMIPLNSATIKTVKDHGYEIAGRYLNGGTNKVLTHSEIALITDNGMSFFPLYQEWGDGLQHFNYDQGRSDGAAACSAARGFGIPYGTTIYFSVDFDAQDHEITSAILPHFRGVRDAVAADGNQYAVGVYGCRNVCLRLESAGLAGRSFVSGMSTGYSGNLGFPLPGNWAFDQIKNTVLAPGTPGAVEIDNNIVSRRDLGVDSVTRPREMNDGFYTMLIWLEARAGQHRQAFPDRSGPELVAQFLRMRSDRFKFRGSDTVFGELDTAFIEFVRGYLGRPDDYPLRDPKYLWDSDIDHFGASFGAFLNHGIPDDVRNVNLADFGAWGGDALSILGQWYQSGLGPGEAYAFAKDRFATRADNSYMTLGDWFADVDAFVIGQQSKADPSIPLSTLFRHHYATPAAAGERFLDYYVRRFQRRADYVLLCAEHMFDDPGDAMTEIVRNGFWLDQFADAGALTPGMTSATARTAVARAFAETVVQFAYGE</sequence>
<accession>A0A919K6E6</accession>
<dbReference type="Pfam" id="PF08924">
    <property type="entry name" value="Rv2525c_GlyHyd-like"/>
    <property type="match status" value="1"/>
</dbReference>
<dbReference type="SUPFAM" id="SSF47090">
    <property type="entry name" value="PGBD-like"/>
    <property type="match status" value="1"/>
</dbReference>
<dbReference type="RefSeq" id="WP_203786530.1">
    <property type="nucleotide sequence ID" value="NZ_BOMV01000073.1"/>
</dbReference>
<dbReference type="Proteomes" id="UP000636960">
    <property type="component" value="Unassembled WGS sequence"/>
</dbReference>
<proteinExistence type="predicted"/>
<dbReference type="Gene3D" id="3.20.20.80">
    <property type="entry name" value="Glycosidases"/>
    <property type="match status" value="1"/>
</dbReference>
<dbReference type="InterPro" id="IPR015020">
    <property type="entry name" value="Rv2525c-like_Glyco_Hydro-like"/>
</dbReference>
<evidence type="ECO:0000259" key="1">
    <source>
        <dbReference type="Pfam" id="PF08924"/>
    </source>
</evidence>